<dbReference type="Proteomes" id="UP000705230">
    <property type="component" value="Unassembled WGS sequence"/>
</dbReference>
<feature type="signal peptide" evidence="1">
    <location>
        <begin position="1"/>
        <end position="20"/>
    </location>
</feature>
<dbReference type="EMBL" id="JADHSG010000030">
    <property type="protein sequence ID" value="MBL6903880.1"/>
    <property type="molecule type" value="Genomic_DNA"/>
</dbReference>
<feature type="chain" id="PRO_5037060796" description="NIPSNAP domain-containing protein" evidence="1">
    <location>
        <begin position="21"/>
        <end position="225"/>
    </location>
</feature>
<comment type="caution">
    <text evidence="2">The sequence shown here is derived from an EMBL/GenBank/DDBJ whole genome shotgun (WGS) entry which is preliminary data.</text>
</comment>
<reference evidence="2" key="1">
    <citation type="submission" date="2020-10" db="EMBL/GenBank/DDBJ databases">
        <title>Microbiome of the Black Sea water column analyzed by genome centric metagenomics.</title>
        <authorList>
            <person name="Cabello-Yeves P.J."/>
            <person name="Callieri C."/>
            <person name="Picazo A."/>
            <person name="Mehrshad M."/>
            <person name="Haro-Moreno J.M."/>
            <person name="Roda-Garcia J."/>
            <person name="Dzembekova N."/>
            <person name="Slabakova V."/>
            <person name="Slabakova N."/>
            <person name="Moncheva S."/>
            <person name="Rodriguez-Valera F."/>
        </authorList>
    </citation>
    <scope>NUCLEOTIDE SEQUENCE</scope>
    <source>
        <strain evidence="2">BS30m-G43</strain>
    </source>
</reference>
<dbReference type="AlphaFoldDB" id="A0A937SID4"/>
<gene>
    <name evidence="2" type="ORF">ISR29_06745</name>
</gene>
<evidence type="ECO:0000313" key="2">
    <source>
        <dbReference type="EMBL" id="MBL6903880.1"/>
    </source>
</evidence>
<accession>A0A937SID4</accession>
<organism evidence="2 3">
    <name type="scientific">SAR86 cluster bacterium</name>
    <dbReference type="NCBI Taxonomy" id="2030880"/>
    <lineage>
        <taxon>Bacteria</taxon>
        <taxon>Pseudomonadati</taxon>
        <taxon>Pseudomonadota</taxon>
        <taxon>Gammaproteobacteria</taxon>
        <taxon>SAR86 cluster</taxon>
    </lineage>
</organism>
<proteinExistence type="predicted"/>
<evidence type="ECO:0000313" key="3">
    <source>
        <dbReference type="Proteomes" id="UP000705230"/>
    </source>
</evidence>
<protein>
    <recommendedName>
        <fullName evidence="4">NIPSNAP domain-containing protein</fullName>
    </recommendedName>
</protein>
<sequence>MKNLKFLSAFTLIISLNTFAVPEGAFTTLHVKAKDVDKYIELMKKNTAPFEAIGSDLAGVCVTKTGHQYPGEMFVWNAFPSVEKAFAATDLYDPMKASGPYKNMRKVKYSSTFKPLKEFNLRPAYERLWRLNLNNPMAYTQKMIELEEAIRAAGHNMNIGVFQPLGGGTEVFHVRAVSQSASELGKVVDDYFAGSSWSKIWDESAQYVDEIVSDTIEHCQIIYTK</sequence>
<name>A0A937SID4_9GAMM</name>
<evidence type="ECO:0008006" key="4">
    <source>
        <dbReference type="Google" id="ProtNLM"/>
    </source>
</evidence>
<keyword evidence="1" id="KW-0732">Signal</keyword>
<evidence type="ECO:0000256" key="1">
    <source>
        <dbReference type="SAM" id="SignalP"/>
    </source>
</evidence>